<evidence type="ECO:0000313" key="1">
    <source>
        <dbReference type="EMBL" id="SVE37721.1"/>
    </source>
</evidence>
<reference evidence="1" key="1">
    <citation type="submission" date="2018-05" db="EMBL/GenBank/DDBJ databases">
        <authorList>
            <person name="Lanie J.A."/>
            <person name="Ng W.-L."/>
            <person name="Kazmierczak K.M."/>
            <person name="Andrzejewski T.M."/>
            <person name="Davidsen T.M."/>
            <person name="Wayne K.J."/>
            <person name="Tettelin H."/>
            <person name="Glass J.I."/>
            <person name="Rusch D."/>
            <person name="Podicherti R."/>
            <person name="Tsui H.-C.T."/>
            <person name="Winkler M.E."/>
        </authorList>
    </citation>
    <scope>NUCLEOTIDE SEQUENCE</scope>
</reference>
<dbReference type="EMBL" id="UINC01213103">
    <property type="protein sequence ID" value="SVE37721.1"/>
    <property type="molecule type" value="Genomic_DNA"/>
</dbReference>
<accession>A0A383CZX0</accession>
<dbReference type="AlphaFoldDB" id="A0A383CZX0"/>
<organism evidence="1">
    <name type="scientific">marine metagenome</name>
    <dbReference type="NCBI Taxonomy" id="408172"/>
    <lineage>
        <taxon>unclassified sequences</taxon>
        <taxon>metagenomes</taxon>
        <taxon>ecological metagenomes</taxon>
    </lineage>
</organism>
<proteinExistence type="predicted"/>
<gene>
    <name evidence="1" type="ORF">METZ01_LOCUS490575</name>
</gene>
<protein>
    <submittedName>
        <fullName evidence="1">Uncharacterized protein</fullName>
    </submittedName>
</protein>
<name>A0A383CZX0_9ZZZZ</name>
<sequence>MVSVAWAPPTLLHVRRRNGPVGRLVGQCLSIVG</sequence>